<dbReference type="AlphaFoldDB" id="A0A8S3UQ72"/>
<comment type="caution">
    <text evidence="1">The sequence shown here is derived from an EMBL/GenBank/DDBJ whole genome shotgun (WGS) entry which is preliminary data.</text>
</comment>
<proteinExistence type="predicted"/>
<keyword evidence="2" id="KW-1185">Reference proteome</keyword>
<accession>A0A8S3UQ72</accession>
<dbReference type="Proteomes" id="UP000683360">
    <property type="component" value="Unassembled WGS sequence"/>
</dbReference>
<name>A0A8S3UQ72_MYTED</name>
<evidence type="ECO:0000313" key="2">
    <source>
        <dbReference type="Proteomes" id="UP000683360"/>
    </source>
</evidence>
<sequence>MAAFDSLTRPFGSLEVNGSTINKDNEHAGCSQRVKEVMDEGNDKPADAPGKSLDEGLLLRKGVCTLMTMWMGLKNSRRPSCHPVKHYTIPSPVDFEYLKELHDYHNGYSLAPETVQLNKVKKPRRQTEVCCILRQPKTVLALRLKIRKPHGYKFKPDHMAEDLYRSNHRAQSRCHH</sequence>
<reference evidence="1" key="1">
    <citation type="submission" date="2021-03" db="EMBL/GenBank/DDBJ databases">
        <authorList>
            <person name="Bekaert M."/>
        </authorList>
    </citation>
    <scope>NUCLEOTIDE SEQUENCE</scope>
</reference>
<evidence type="ECO:0000313" key="1">
    <source>
        <dbReference type="EMBL" id="CAG2247867.1"/>
    </source>
</evidence>
<dbReference type="EMBL" id="CAJPWZ010002916">
    <property type="protein sequence ID" value="CAG2247867.1"/>
    <property type="molecule type" value="Genomic_DNA"/>
</dbReference>
<organism evidence="1 2">
    <name type="scientific">Mytilus edulis</name>
    <name type="common">Blue mussel</name>
    <dbReference type="NCBI Taxonomy" id="6550"/>
    <lineage>
        <taxon>Eukaryota</taxon>
        <taxon>Metazoa</taxon>
        <taxon>Spiralia</taxon>
        <taxon>Lophotrochozoa</taxon>
        <taxon>Mollusca</taxon>
        <taxon>Bivalvia</taxon>
        <taxon>Autobranchia</taxon>
        <taxon>Pteriomorphia</taxon>
        <taxon>Mytilida</taxon>
        <taxon>Mytiloidea</taxon>
        <taxon>Mytilidae</taxon>
        <taxon>Mytilinae</taxon>
        <taxon>Mytilus</taxon>
    </lineage>
</organism>
<protein>
    <submittedName>
        <fullName evidence="1">Uncharacterized protein</fullName>
    </submittedName>
</protein>
<gene>
    <name evidence="1" type="ORF">MEDL_59755</name>
</gene>